<dbReference type="GO" id="GO:0052689">
    <property type="term" value="F:carboxylic ester hydrolase activity"/>
    <property type="evidence" value="ECO:0007669"/>
    <property type="project" value="TreeGrafter"/>
</dbReference>
<dbReference type="GO" id="GO:0005811">
    <property type="term" value="C:lipid droplet"/>
    <property type="evidence" value="ECO:0007669"/>
    <property type="project" value="TreeGrafter"/>
</dbReference>
<reference evidence="3 4" key="1">
    <citation type="submission" date="2015-01" db="EMBL/GenBank/DDBJ databases">
        <title>Evolution of Trichinella species and genotypes.</title>
        <authorList>
            <person name="Korhonen P.K."/>
            <person name="Edoardo P."/>
            <person name="Giuseppe L.R."/>
            <person name="Gasser R.B."/>
        </authorList>
    </citation>
    <scope>NUCLEOTIDE SEQUENCE [LARGE SCALE GENOMIC DNA]</scope>
    <source>
        <strain evidence="3">ISS37</strain>
    </source>
</reference>
<evidence type="ECO:0000256" key="1">
    <source>
        <dbReference type="ARBA" id="ARBA00038097"/>
    </source>
</evidence>
<dbReference type="GO" id="GO:0042171">
    <property type="term" value="F:lysophosphatidic acid acyltransferase activity"/>
    <property type="evidence" value="ECO:0007669"/>
    <property type="project" value="TreeGrafter"/>
</dbReference>
<dbReference type="SUPFAM" id="SSF53474">
    <property type="entry name" value="alpha/beta-Hydrolases"/>
    <property type="match status" value="1"/>
</dbReference>
<evidence type="ECO:0000313" key="3">
    <source>
        <dbReference type="EMBL" id="KRX23103.1"/>
    </source>
</evidence>
<dbReference type="EMBL" id="JYDL01000027">
    <property type="protein sequence ID" value="KRX23103.1"/>
    <property type="molecule type" value="Genomic_DNA"/>
</dbReference>
<feature type="domain" description="AB hydrolase-1" evidence="2">
    <location>
        <begin position="88"/>
        <end position="347"/>
    </location>
</feature>
<accession>A0A0V0S8X3</accession>
<dbReference type="AlphaFoldDB" id="A0A0V0S8X3"/>
<dbReference type="GO" id="GO:0005739">
    <property type="term" value="C:mitochondrion"/>
    <property type="evidence" value="ECO:0007669"/>
    <property type="project" value="TreeGrafter"/>
</dbReference>
<sequence>MNLFYHQLNNKFFNLNFILNSYNYFRYVTDMLLNGMVSNTLENIEARLYTELNASVRCQFIPVLDGQAHLWTVTVCKNEADDDYFARPPMVLLHGFGSGSAMWLKNFEALSEKRVVYSLDLLGKGFGRSSRIQFSQDSVAAENMWIKSIEDWRHFMKLNNFYLLGHAFGGYLAAAYVLEYPTHVNHLLLVDPWGFAEKPDEQESSNSTPMWISSITGFFNSCNPLSLIRLVGPAAPSLIRKLRPDIGTKYFEHEKMQRLLYNYLYLINMPEPTGESAFRSISVPFGWAKRPMVKRLPLMSRNIPITFIHGSRSWVDQKPGITIQKLLSNKTSVRVEIVRAAGHHVYADQPCAFNELVQSCVE</sequence>
<dbReference type="InterPro" id="IPR029058">
    <property type="entry name" value="AB_hydrolase_fold"/>
</dbReference>
<dbReference type="Pfam" id="PF00561">
    <property type="entry name" value="Abhydrolase_1"/>
    <property type="match status" value="1"/>
</dbReference>
<comment type="caution">
    <text evidence="3">The sequence shown here is derived from an EMBL/GenBank/DDBJ whole genome shotgun (WGS) entry which is preliminary data.</text>
</comment>
<keyword evidence="4" id="KW-1185">Reference proteome</keyword>
<dbReference type="OrthoDB" id="7457040at2759"/>
<dbReference type="PANTHER" id="PTHR42886:SF29">
    <property type="entry name" value="PUMMELIG, ISOFORM A"/>
    <property type="match status" value="1"/>
</dbReference>
<evidence type="ECO:0000313" key="4">
    <source>
        <dbReference type="Proteomes" id="UP000054630"/>
    </source>
</evidence>
<dbReference type="Gene3D" id="3.40.50.1820">
    <property type="entry name" value="alpha/beta hydrolase"/>
    <property type="match status" value="1"/>
</dbReference>
<organism evidence="3 4">
    <name type="scientific">Trichinella nelsoni</name>
    <dbReference type="NCBI Taxonomy" id="6336"/>
    <lineage>
        <taxon>Eukaryota</taxon>
        <taxon>Metazoa</taxon>
        <taxon>Ecdysozoa</taxon>
        <taxon>Nematoda</taxon>
        <taxon>Enoplea</taxon>
        <taxon>Dorylaimia</taxon>
        <taxon>Trichinellida</taxon>
        <taxon>Trichinellidae</taxon>
        <taxon>Trichinella</taxon>
    </lineage>
</organism>
<dbReference type="InterPro" id="IPR000073">
    <property type="entry name" value="AB_hydrolase_1"/>
</dbReference>
<dbReference type="Proteomes" id="UP000054630">
    <property type="component" value="Unassembled WGS sequence"/>
</dbReference>
<dbReference type="GO" id="GO:0055088">
    <property type="term" value="P:lipid homeostasis"/>
    <property type="evidence" value="ECO:0007669"/>
    <property type="project" value="TreeGrafter"/>
</dbReference>
<protein>
    <submittedName>
        <fullName evidence="3">Abhydrolase domain-containing protein 4</fullName>
    </submittedName>
</protein>
<dbReference type="PANTHER" id="PTHR42886">
    <property type="entry name" value="RE40534P-RELATED"/>
    <property type="match status" value="1"/>
</dbReference>
<gene>
    <name evidence="3" type="primary">ABHD4</name>
    <name evidence="3" type="ORF">T07_10546</name>
</gene>
<name>A0A0V0S8X3_9BILA</name>
<comment type="similarity">
    <text evidence="1">Belongs to the peptidase S33 family. ABHD4/ABHD5 subfamily.</text>
</comment>
<keyword evidence="3" id="KW-0378">Hydrolase</keyword>
<dbReference type="GO" id="GO:0006654">
    <property type="term" value="P:phosphatidic acid biosynthetic process"/>
    <property type="evidence" value="ECO:0007669"/>
    <property type="project" value="TreeGrafter"/>
</dbReference>
<evidence type="ECO:0000259" key="2">
    <source>
        <dbReference type="Pfam" id="PF00561"/>
    </source>
</evidence>
<proteinExistence type="inferred from homology"/>
<dbReference type="STRING" id="6336.A0A0V0S8X3"/>